<dbReference type="AlphaFoldDB" id="A0A2U8FIQ1"/>
<keyword evidence="7" id="KW-1185">Reference proteome</keyword>
<gene>
    <name evidence="6" type="ORF">DDU33_04785</name>
</gene>
<evidence type="ECO:0000313" key="7">
    <source>
        <dbReference type="Proteomes" id="UP000244920"/>
    </source>
</evidence>
<keyword evidence="6" id="KW-0808">Transferase</keyword>
<dbReference type="Proteomes" id="UP000244920">
    <property type="component" value="Chromosome"/>
</dbReference>
<dbReference type="RefSeq" id="WP_108923428.1">
    <property type="nucleotide sequence ID" value="NZ_CP029206.1"/>
</dbReference>
<evidence type="ECO:0000256" key="4">
    <source>
        <dbReference type="ARBA" id="ARBA00023136"/>
    </source>
</evidence>
<evidence type="ECO:0000256" key="1">
    <source>
        <dbReference type="ARBA" id="ARBA00004127"/>
    </source>
</evidence>
<dbReference type="GO" id="GO:0012505">
    <property type="term" value="C:endomembrane system"/>
    <property type="evidence" value="ECO:0007669"/>
    <property type="project" value="UniProtKB-SubCell"/>
</dbReference>
<keyword evidence="2 5" id="KW-0812">Transmembrane</keyword>
<dbReference type="Pfam" id="PF04191">
    <property type="entry name" value="PEMT"/>
    <property type="match status" value="1"/>
</dbReference>
<feature type="transmembrane region" description="Helical" evidence="5">
    <location>
        <begin position="84"/>
        <end position="107"/>
    </location>
</feature>
<keyword evidence="6" id="KW-0489">Methyltransferase</keyword>
<evidence type="ECO:0000256" key="2">
    <source>
        <dbReference type="ARBA" id="ARBA00022692"/>
    </source>
</evidence>
<sequence>MKLTLPPPLLFLLSGAFMYFLPQIYPLVFPFYLILPVIALAFIIGAMSLMSFYQAKTTITPINPNKTSALVTDGIYRFTRNPMYLSLTLLLCAWAMYLSHLLAWLGLPLFVCIINYLQIIPEEKVLEEKFGQNYLQYKKQVRRWI</sequence>
<dbReference type="Gene3D" id="1.20.120.1630">
    <property type="match status" value="1"/>
</dbReference>
<evidence type="ECO:0000256" key="3">
    <source>
        <dbReference type="ARBA" id="ARBA00022989"/>
    </source>
</evidence>
<evidence type="ECO:0000256" key="5">
    <source>
        <dbReference type="SAM" id="Phobius"/>
    </source>
</evidence>
<feature type="transmembrane region" description="Helical" evidence="5">
    <location>
        <begin position="28"/>
        <end position="53"/>
    </location>
</feature>
<keyword evidence="3 5" id="KW-1133">Transmembrane helix</keyword>
<dbReference type="InterPro" id="IPR007318">
    <property type="entry name" value="Phopholipid_MeTrfase"/>
</dbReference>
<protein>
    <submittedName>
        <fullName evidence="6">Isoprenylcysteine carboxyl methyltransferase</fullName>
    </submittedName>
</protein>
<dbReference type="PANTHER" id="PTHR12714">
    <property type="entry name" value="PROTEIN-S ISOPRENYLCYSTEINE O-METHYLTRANSFERASE"/>
    <property type="match status" value="1"/>
</dbReference>
<proteinExistence type="predicted"/>
<dbReference type="PANTHER" id="PTHR12714:SF24">
    <property type="entry name" value="SLR1182 PROTEIN"/>
    <property type="match status" value="1"/>
</dbReference>
<reference evidence="7" key="1">
    <citation type="submission" date="2018-05" db="EMBL/GenBank/DDBJ databases">
        <title>Complete genome sequence of Actinobacillus porcitonsillarum reference strain 9953L55 (CCUG 46996).</title>
        <authorList>
            <person name="Dona V."/>
            <person name="Perreten V."/>
        </authorList>
    </citation>
    <scope>NUCLEOTIDE SEQUENCE [LARGE SCALE GENOMIC DNA]</scope>
    <source>
        <strain evidence="7">9953L55</strain>
    </source>
</reference>
<dbReference type="EMBL" id="CP029206">
    <property type="protein sequence ID" value="AWI50835.1"/>
    <property type="molecule type" value="Genomic_DNA"/>
</dbReference>
<dbReference type="GO" id="GO:0032259">
    <property type="term" value="P:methylation"/>
    <property type="evidence" value="ECO:0007669"/>
    <property type="project" value="UniProtKB-KW"/>
</dbReference>
<comment type="subcellular location">
    <subcellularLocation>
        <location evidence="1">Endomembrane system</location>
        <topology evidence="1">Multi-pass membrane protein</topology>
    </subcellularLocation>
</comment>
<dbReference type="GO" id="GO:0008168">
    <property type="term" value="F:methyltransferase activity"/>
    <property type="evidence" value="ECO:0007669"/>
    <property type="project" value="UniProtKB-KW"/>
</dbReference>
<dbReference type="KEGG" id="apor:DDU33_04785"/>
<keyword evidence="4 5" id="KW-0472">Membrane</keyword>
<organism evidence="6 7">
    <name type="scientific">Actinobacillus porcitonsillarum</name>
    <dbReference type="NCBI Taxonomy" id="189834"/>
    <lineage>
        <taxon>Bacteria</taxon>
        <taxon>Pseudomonadati</taxon>
        <taxon>Pseudomonadota</taxon>
        <taxon>Gammaproteobacteria</taxon>
        <taxon>Pasteurellales</taxon>
        <taxon>Pasteurellaceae</taxon>
        <taxon>Actinobacillus</taxon>
    </lineage>
</organism>
<evidence type="ECO:0000313" key="6">
    <source>
        <dbReference type="EMBL" id="AWI50835.1"/>
    </source>
</evidence>
<name>A0A2U8FIQ1_9PAST</name>
<accession>A0A2U8FIQ1</accession>